<accession>A0A6P6A546</accession>
<reference evidence="2" key="1">
    <citation type="submission" date="2025-08" db="UniProtKB">
        <authorList>
            <consortium name="RefSeq"/>
        </authorList>
    </citation>
    <scope>IDENTIFICATION</scope>
    <source>
        <tissue evidence="2">Fruit stalk</tissue>
    </source>
</reference>
<sequence length="237" mass="27200">MKIHVHFNQNGQPVSDGAVKLVTHIGVESTSFDIKVFRWDVWKQGHLRNDGSFTDEATKQMAKKIDDYASKVKFGELATYCSFLHFQHFFISHFPLLRHTDLHLLPQISHNLPSLICRTSILTLLSAAHLLSFILVSQISLSSYSPFHPYLVRCRVLAAAPLRASASFLLQFLSQSLTPFCLLSLGLSRSRSCCLLFMTSTASRYVNLQILIQMPSRMKWNNLIRLIWFYPRLQWIS</sequence>
<gene>
    <name evidence="2" type="primary">LOC111306530</name>
</gene>
<dbReference type="Proteomes" id="UP000515121">
    <property type="component" value="Unplaced"/>
</dbReference>
<keyword evidence="1" id="KW-1185">Reference proteome</keyword>
<name>A0A6P6A546_DURZI</name>
<proteinExistence type="predicted"/>
<dbReference type="KEGG" id="dzi:111306530"/>
<dbReference type="RefSeq" id="XP_022760093.1">
    <property type="nucleotide sequence ID" value="XM_022904358.1"/>
</dbReference>
<organism evidence="1 2">
    <name type="scientific">Durio zibethinus</name>
    <name type="common">Durian</name>
    <dbReference type="NCBI Taxonomy" id="66656"/>
    <lineage>
        <taxon>Eukaryota</taxon>
        <taxon>Viridiplantae</taxon>
        <taxon>Streptophyta</taxon>
        <taxon>Embryophyta</taxon>
        <taxon>Tracheophyta</taxon>
        <taxon>Spermatophyta</taxon>
        <taxon>Magnoliopsida</taxon>
        <taxon>eudicotyledons</taxon>
        <taxon>Gunneridae</taxon>
        <taxon>Pentapetalae</taxon>
        <taxon>rosids</taxon>
        <taxon>malvids</taxon>
        <taxon>Malvales</taxon>
        <taxon>Malvaceae</taxon>
        <taxon>Helicteroideae</taxon>
        <taxon>Durio</taxon>
    </lineage>
</organism>
<evidence type="ECO:0000313" key="1">
    <source>
        <dbReference type="Proteomes" id="UP000515121"/>
    </source>
</evidence>
<dbReference type="AlphaFoldDB" id="A0A6P6A546"/>
<dbReference type="GeneID" id="111306530"/>
<protein>
    <submittedName>
        <fullName evidence="2">Uncharacterized protein LOC111306530</fullName>
    </submittedName>
</protein>
<evidence type="ECO:0000313" key="2">
    <source>
        <dbReference type="RefSeq" id="XP_022760093.1"/>
    </source>
</evidence>